<protein>
    <submittedName>
        <fullName evidence="3">NLI interacting factor-like phosphatase-domain-containing protein</fullName>
    </submittedName>
</protein>
<feature type="region of interest" description="Disordered" evidence="1">
    <location>
        <begin position="41"/>
        <end position="174"/>
    </location>
</feature>
<reference evidence="3 4" key="1">
    <citation type="submission" date="2024-04" db="EMBL/GenBank/DDBJ databases">
        <title>Phyllosticta paracitricarpa is synonymous to the EU quarantine fungus P. citricarpa based on phylogenomic analyses.</title>
        <authorList>
            <consortium name="Lawrence Berkeley National Laboratory"/>
            <person name="Van Ingen-Buijs V.A."/>
            <person name="Van Westerhoven A.C."/>
            <person name="Haridas S."/>
            <person name="Skiadas P."/>
            <person name="Martin F."/>
            <person name="Groenewald J.Z."/>
            <person name="Crous P.W."/>
            <person name="Seidl M.F."/>
        </authorList>
    </citation>
    <scope>NUCLEOTIDE SEQUENCE [LARGE SCALE GENOMIC DNA]</scope>
    <source>
        <strain evidence="3 4">CBS 123374</strain>
    </source>
</reference>
<proteinExistence type="predicted"/>
<evidence type="ECO:0000313" key="3">
    <source>
        <dbReference type="EMBL" id="KAK8247203.1"/>
    </source>
</evidence>
<feature type="compositionally biased region" description="Pro residues" evidence="1">
    <location>
        <begin position="428"/>
        <end position="437"/>
    </location>
</feature>
<dbReference type="InterPro" id="IPR004274">
    <property type="entry name" value="FCP1_dom"/>
</dbReference>
<dbReference type="InterPro" id="IPR050365">
    <property type="entry name" value="TIM50"/>
</dbReference>
<feature type="compositionally biased region" description="Polar residues" evidence="1">
    <location>
        <begin position="703"/>
        <end position="712"/>
    </location>
</feature>
<feature type="region of interest" description="Disordered" evidence="1">
    <location>
        <begin position="207"/>
        <end position="236"/>
    </location>
</feature>
<dbReference type="SUPFAM" id="SSF56784">
    <property type="entry name" value="HAD-like"/>
    <property type="match status" value="1"/>
</dbReference>
<evidence type="ECO:0000313" key="4">
    <source>
        <dbReference type="Proteomes" id="UP001492380"/>
    </source>
</evidence>
<dbReference type="PROSITE" id="PS50969">
    <property type="entry name" value="FCP1"/>
    <property type="match status" value="1"/>
</dbReference>
<dbReference type="Proteomes" id="UP001492380">
    <property type="component" value="Unassembled WGS sequence"/>
</dbReference>
<comment type="caution">
    <text evidence="3">The sequence shown here is derived from an EMBL/GenBank/DDBJ whole genome shotgun (WGS) entry which is preliminary data.</text>
</comment>
<gene>
    <name evidence="3" type="ORF">HDK90DRAFT_473788</name>
</gene>
<feature type="compositionally biased region" description="Basic and acidic residues" evidence="1">
    <location>
        <begin position="215"/>
        <end position="232"/>
    </location>
</feature>
<dbReference type="InterPro" id="IPR023214">
    <property type="entry name" value="HAD_sf"/>
</dbReference>
<evidence type="ECO:0000256" key="1">
    <source>
        <dbReference type="SAM" id="MobiDB-lite"/>
    </source>
</evidence>
<accession>A0ABR1Z4A1</accession>
<feature type="compositionally biased region" description="Low complexity" evidence="1">
    <location>
        <begin position="146"/>
        <end position="170"/>
    </location>
</feature>
<dbReference type="InterPro" id="IPR036412">
    <property type="entry name" value="HAD-like_sf"/>
</dbReference>
<organism evidence="3 4">
    <name type="scientific">Phyllosticta capitalensis</name>
    <dbReference type="NCBI Taxonomy" id="121624"/>
    <lineage>
        <taxon>Eukaryota</taxon>
        <taxon>Fungi</taxon>
        <taxon>Dikarya</taxon>
        <taxon>Ascomycota</taxon>
        <taxon>Pezizomycotina</taxon>
        <taxon>Dothideomycetes</taxon>
        <taxon>Dothideomycetes incertae sedis</taxon>
        <taxon>Botryosphaeriales</taxon>
        <taxon>Phyllostictaceae</taxon>
        <taxon>Phyllosticta</taxon>
    </lineage>
</organism>
<keyword evidence="4" id="KW-1185">Reference proteome</keyword>
<dbReference type="PANTHER" id="PTHR12210">
    <property type="entry name" value="DULLARD PROTEIN PHOSPHATASE"/>
    <property type="match status" value="1"/>
</dbReference>
<evidence type="ECO:0000259" key="2">
    <source>
        <dbReference type="PROSITE" id="PS50969"/>
    </source>
</evidence>
<feature type="region of interest" description="Disordered" evidence="1">
    <location>
        <begin position="650"/>
        <end position="756"/>
    </location>
</feature>
<name>A0ABR1Z4A1_9PEZI</name>
<dbReference type="Gene3D" id="3.40.50.1000">
    <property type="entry name" value="HAD superfamily/HAD-like"/>
    <property type="match status" value="1"/>
</dbReference>
<dbReference type="Pfam" id="PF03031">
    <property type="entry name" value="NIF"/>
    <property type="match status" value="1"/>
</dbReference>
<dbReference type="EMBL" id="JBBWRZ010000001">
    <property type="protein sequence ID" value="KAK8247203.1"/>
    <property type="molecule type" value="Genomic_DNA"/>
</dbReference>
<sequence>MLSLWRSASRPRDIIARFPLHHLPKFSAAHARFQHLSLNPVPEMGKKKNKAKQLALNATQAQNQPQPLSNPPQPCPNGTASSAVTPTTGTSIAAQPKKRRRMTKAEKRQRRLELGIGKEAEAMRREVEDLKRDVESHRASDLNCQPPASATAFFSTAPSSQDTNQSQQSQRKARKSSFVGDALLNVLEEVQGNEFSLPEHVMPMSARNGLAMDGSNDKPTSERDVSRTDEAQQRGQDASMDAYNFVPQTMPHPASTFPQSTPGAPYGYNMANAMWDWNNAYGANLGEGQQPAQTYGYQYQAPTSQSQVPVPMAAVWGQPPALPPGFPQLPVPMDQVAYLNPAWHIQGQLGPGGIAPWISPHQRRAMSVPSCQNWTSLANNVREPTQYRGYATDSQTPPWRINADPKGQSVAARSISPRKSQQAERPNKPGPPRPNPSPQYLAQSQRGSYRLTVPQHLLIVIDLNGTLLFRPKARQSSNFIQRPFTRPFISYLFANHTVMVWSSARPENVNRMCNGLFSPAERKQLKAEWARDMLGLSAKHYNEKVQVFKELSKVWEAADAQQWHPQHIHGERFDQRNTLLIDDSVEKAASEPYNLVEVDDFEAKEDQMSRDVLREVAGYLEDAKLQSDVSAWCCAGNRFAYGKGWDREWQEDAEAPSNPPDQVSSGNLGDGLVPASPQDTSQLGQQTGGRVTRSQKKRLVQEENASTPISSGQQGGVLLPAPPNEGGDGQAPGVKLSRGARRNLRKRQEAENATQP</sequence>
<feature type="region of interest" description="Disordered" evidence="1">
    <location>
        <begin position="385"/>
        <end position="445"/>
    </location>
</feature>
<feature type="compositionally biased region" description="Polar residues" evidence="1">
    <location>
        <begin position="78"/>
        <end position="93"/>
    </location>
</feature>
<dbReference type="SMART" id="SM00577">
    <property type="entry name" value="CPDc"/>
    <property type="match status" value="1"/>
</dbReference>
<feature type="compositionally biased region" description="Basic and acidic residues" evidence="1">
    <location>
        <begin position="103"/>
        <end position="140"/>
    </location>
</feature>
<feature type="compositionally biased region" description="Polar residues" evidence="1">
    <location>
        <begin position="677"/>
        <end position="689"/>
    </location>
</feature>
<feature type="domain" description="FCP1 homology" evidence="2">
    <location>
        <begin position="452"/>
        <end position="623"/>
    </location>
</feature>
<feature type="compositionally biased region" description="Low complexity" evidence="1">
    <location>
        <begin position="52"/>
        <end position="67"/>
    </location>
</feature>